<dbReference type="Pfam" id="PF11720">
    <property type="entry name" value="Inhibitor_I78"/>
    <property type="match status" value="1"/>
</dbReference>
<keyword evidence="1" id="KW-0732">Signal</keyword>
<accession>A0ABS8CNV4</accession>
<feature type="signal peptide" evidence="1">
    <location>
        <begin position="1"/>
        <end position="17"/>
    </location>
</feature>
<dbReference type="EMBL" id="JACDXX010000012">
    <property type="protein sequence ID" value="MCB5411057.1"/>
    <property type="molecule type" value="Genomic_DNA"/>
</dbReference>
<evidence type="ECO:0000256" key="1">
    <source>
        <dbReference type="SAM" id="SignalP"/>
    </source>
</evidence>
<evidence type="ECO:0008006" key="4">
    <source>
        <dbReference type="Google" id="ProtNLM"/>
    </source>
</evidence>
<gene>
    <name evidence="2" type="ORF">H0485_13740</name>
</gene>
<protein>
    <recommendedName>
        <fullName evidence="4">Peptidase inhibitor I78 family protein</fullName>
    </recommendedName>
</protein>
<organism evidence="2 3">
    <name type="scientific">Pseudogemmobacter faecipullorum</name>
    <dbReference type="NCBI Taxonomy" id="2755041"/>
    <lineage>
        <taxon>Bacteria</taxon>
        <taxon>Pseudomonadati</taxon>
        <taxon>Pseudomonadota</taxon>
        <taxon>Alphaproteobacteria</taxon>
        <taxon>Rhodobacterales</taxon>
        <taxon>Paracoccaceae</taxon>
        <taxon>Pseudogemmobacter</taxon>
    </lineage>
</organism>
<dbReference type="Proteomes" id="UP001198571">
    <property type="component" value="Unassembled WGS sequence"/>
</dbReference>
<sequence>MTLKSIALIAALPLALAACVETETTTVVPDMSNHPSKCGADQLYGLIGQPVSTLPARPSSEPMRILTPNGIASADYSPSRLNVKVDGRNRITELTCG</sequence>
<comment type="caution">
    <text evidence="2">The sequence shown here is derived from an EMBL/GenBank/DDBJ whole genome shotgun (WGS) entry which is preliminary data.</text>
</comment>
<reference evidence="2 3" key="1">
    <citation type="submission" date="2020-07" db="EMBL/GenBank/DDBJ databases">
        <title>Pseudogemmobacter sp. nov., isolated from poultry manure in Taiwan.</title>
        <authorList>
            <person name="Lin S.-Y."/>
            <person name="Tang Y.-S."/>
            <person name="Young C.-C."/>
        </authorList>
    </citation>
    <scope>NUCLEOTIDE SEQUENCE [LARGE SCALE GENOMIC DNA]</scope>
    <source>
        <strain evidence="2 3">CC-YST710</strain>
    </source>
</reference>
<dbReference type="RefSeq" id="WP_226936491.1">
    <property type="nucleotide sequence ID" value="NZ_JACDXX010000012.1"/>
</dbReference>
<dbReference type="InterPro" id="IPR021719">
    <property type="entry name" value="Prot_inh_I78"/>
</dbReference>
<feature type="chain" id="PRO_5045954959" description="Peptidase inhibitor I78 family protein" evidence="1">
    <location>
        <begin position="18"/>
        <end position="97"/>
    </location>
</feature>
<dbReference type="Gene3D" id="3.30.10.10">
    <property type="entry name" value="Trypsin Inhibitor V, subunit A"/>
    <property type="match status" value="1"/>
</dbReference>
<keyword evidence="3" id="KW-1185">Reference proteome</keyword>
<proteinExistence type="predicted"/>
<dbReference type="PROSITE" id="PS51257">
    <property type="entry name" value="PROKAR_LIPOPROTEIN"/>
    <property type="match status" value="1"/>
</dbReference>
<evidence type="ECO:0000313" key="2">
    <source>
        <dbReference type="EMBL" id="MCB5411057.1"/>
    </source>
</evidence>
<name>A0ABS8CNV4_9RHOB</name>
<evidence type="ECO:0000313" key="3">
    <source>
        <dbReference type="Proteomes" id="UP001198571"/>
    </source>
</evidence>